<sequence length="73" mass="7656">MAIITNGRLILPGTAFYGLLKSNQGQAIKVTTSNGIKSGALLAFNANFLTLANATGETTYVLTSELITFSFPS</sequence>
<proteinExistence type="predicted"/>
<evidence type="ECO:0000313" key="1">
    <source>
        <dbReference type="EMBL" id="MBB3151938.1"/>
    </source>
</evidence>
<protein>
    <submittedName>
        <fullName evidence="1">Uncharacterized protein</fullName>
    </submittedName>
</protein>
<keyword evidence="2" id="KW-1185">Reference proteome</keyword>
<dbReference type="AlphaFoldDB" id="A0A7W5C683"/>
<gene>
    <name evidence="1" type="ORF">FHS16_001984</name>
</gene>
<dbReference type="EMBL" id="JACHXW010000005">
    <property type="protein sequence ID" value="MBB3151938.1"/>
    <property type="molecule type" value="Genomic_DNA"/>
</dbReference>
<comment type="caution">
    <text evidence="1">The sequence shown here is derived from an EMBL/GenBank/DDBJ whole genome shotgun (WGS) entry which is preliminary data.</text>
</comment>
<organism evidence="1 2">
    <name type="scientific">Paenibacillus endophyticus</name>
    <dbReference type="NCBI Taxonomy" id="1294268"/>
    <lineage>
        <taxon>Bacteria</taxon>
        <taxon>Bacillati</taxon>
        <taxon>Bacillota</taxon>
        <taxon>Bacilli</taxon>
        <taxon>Bacillales</taxon>
        <taxon>Paenibacillaceae</taxon>
        <taxon>Paenibacillus</taxon>
    </lineage>
</organism>
<accession>A0A7W5C683</accession>
<evidence type="ECO:0000313" key="2">
    <source>
        <dbReference type="Proteomes" id="UP000518605"/>
    </source>
</evidence>
<dbReference type="RefSeq" id="WP_183561428.1">
    <property type="nucleotide sequence ID" value="NZ_CBCSLB010000003.1"/>
</dbReference>
<name>A0A7W5C683_9BACL</name>
<reference evidence="1 2" key="1">
    <citation type="submission" date="2020-08" db="EMBL/GenBank/DDBJ databases">
        <title>Genomic Encyclopedia of Type Strains, Phase III (KMG-III): the genomes of soil and plant-associated and newly described type strains.</title>
        <authorList>
            <person name="Whitman W."/>
        </authorList>
    </citation>
    <scope>NUCLEOTIDE SEQUENCE [LARGE SCALE GENOMIC DNA]</scope>
    <source>
        <strain evidence="1 2">CECT 8234</strain>
    </source>
</reference>
<dbReference type="Proteomes" id="UP000518605">
    <property type="component" value="Unassembled WGS sequence"/>
</dbReference>